<evidence type="ECO:0000256" key="1">
    <source>
        <dbReference type="SAM" id="Phobius"/>
    </source>
</evidence>
<dbReference type="STRING" id="1279009.ADICEAN_00731"/>
<name>M7N652_9BACT</name>
<organism evidence="2 3">
    <name type="scientific">Cesiribacter andamanensis AMV16</name>
    <dbReference type="NCBI Taxonomy" id="1279009"/>
    <lineage>
        <taxon>Bacteria</taxon>
        <taxon>Pseudomonadati</taxon>
        <taxon>Bacteroidota</taxon>
        <taxon>Cytophagia</taxon>
        <taxon>Cytophagales</taxon>
        <taxon>Cesiribacteraceae</taxon>
        <taxon>Cesiribacter</taxon>
    </lineage>
</organism>
<comment type="caution">
    <text evidence="2">The sequence shown here is derived from an EMBL/GenBank/DDBJ whole genome shotgun (WGS) entry which is preliminary data.</text>
</comment>
<keyword evidence="3" id="KW-1185">Reference proteome</keyword>
<keyword evidence="1" id="KW-0472">Membrane</keyword>
<dbReference type="eggNOG" id="COG1360">
    <property type="taxonomic scope" value="Bacteria"/>
</dbReference>
<keyword evidence="1" id="KW-0812">Transmembrane</keyword>
<accession>M7N652</accession>
<sequence>MRASSGFFWPSYADLLTALFVVMMVLFVLSFRLFRQREEQLELWATNYKKIKELEQALHRLDESPYFEFQPQNQRYELMVPVQFEQWGYQIPQKYTKNLVEAGKQLQALLEEADRASIANELDVKYLVVVEGMAARDPKNQEINQDPEFIQRTYLLSYQRALALTTL</sequence>
<protein>
    <submittedName>
        <fullName evidence="2">Uncharacterized protein</fullName>
    </submittedName>
</protein>
<proteinExistence type="predicted"/>
<dbReference type="AlphaFoldDB" id="M7N652"/>
<feature type="transmembrane region" description="Helical" evidence="1">
    <location>
        <begin position="12"/>
        <end position="34"/>
    </location>
</feature>
<reference evidence="2 3" key="1">
    <citation type="journal article" date="2013" name="Genome Announc.">
        <title>Draft Genome Sequence of Cesiribacter andamanensis Strain AMV16T, Isolated from a Soil Sample from a Mud Volcano in the Andaman Islands, India.</title>
        <authorList>
            <person name="Shivaji S."/>
            <person name="Ara S."/>
            <person name="Begum Z."/>
            <person name="Srinivas T.N."/>
            <person name="Singh A."/>
            <person name="Kumar Pinnaka A."/>
        </authorList>
    </citation>
    <scope>NUCLEOTIDE SEQUENCE [LARGE SCALE GENOMIC DNA]</scope>
    <source>
        <strain evidence="2 3">AMV16</strain>
    </source>
</reference>
<dbReference type="Proteomes" id="UP000011910">
    <property type="component" value="Unassembled WGS sequence"/>
</dbReference>
<dbReference type="EMBL" id="AODQ01000011">
    <property type="protein sequence ID" value="EMR04108.1"/>
    <property type="molecule type" value="Genomic_DNA"/>
</dbReference>
<evidence type="ECO:0000313" key="2">
    <source>
        <dbReference type="EMBL" id="EMR04108.1"/>
    </source>
</evidence>
<evidence type="ECO:0000313" key="3">
    <source>
        <dbReference type="Proteomes" id="UP000011910"/>
    </source>
</evidence>
<gene>
    <name evidence="2" type="ORF">ADICEAN_00731</name>
</gene>
<keyword evidence="1" id="KW-1133">Transmembrane helix</keyword>